<evidence type="ECO:0000313" key="2">
    <source>
        <dbReference type="Proteomes" id="UP000228909"/>
    </source>
</evidence>
<dbReference type="Pfam" id="PF08843">
    <property type="entry name" value="AbiEii"/>
    <property type="match status" value="1"/>
</dbReference>
<gene>
    <name evidence="1" type="ORF">COU43_00445</name>
</gene>
<dbReference type="AlphaFoldDB" id="A0A2H0TJT7"/>
<accession>A0A2H0TJT7</accession>
<evidence type="ECO:0008006" key="3">
    <source>
        <dbReference type="Google" id="ProtNLM"/>
    </source>
</evidence>
<organism evidence="1 2">
    <name type="scientific">Candidatus Nealsonbacteria bacterium CG10_big_fil_rev_8_21_14_0_10_37_25</name>
    <dbReference type="NCBI Taxonomy" id="1974711"/>
    <lineage>
        <taxon>Bacteria</taxon>
        <taxon>Candidatus Nealsoniibacteriota</taxon>
    </lineage>
</organism>
<name>A0A2H0TJT7_9BACT</name>
<evidence type="ECO:0000313" key="1">
    <source>
        <dbReference type="EMBL" id="PIR71801.1"/>
    </source>
</evidence>
<proteinExistence type="predicted"/>
<comment type="caution">
    <text evidence="1">The sequence shown here is derived from an EMBL/GenBank/DDBJ whole genome shotgun (WGS) entry which is preliminary data.</text>
</comment>
<dbReference type="EMBL" id="PFCK01000015">
    <property type="protein sequence ID" value="PIR71801.1"/>
    <property type="molecule type" value="Genomic_DNA"/>
</dbReference>
<dbReference type="Proteomes" id="UP000228909">
    <property type="component" value="Unassembled WGS sequence"/>
</dbReference>
<dbReference type="Gene3D" id="3.10.450.620">
    <property type="entry name" value="JHP933, nucleotidyltransferase-like core domain"/>
    <property type="match status" value="1"/>
</dbReference>
<sequence length="214" mass="25210">MNLEVLNRKQKKIIPQLDFLKDKGFYLAGGTALALQIGHRTSQDLDFYTQKGFQSQVFLKRIEKKLGEKAKEYSLAKNTLFIRILDVDMSFFHYEYPLINPLIKINSLNLASKEDIGGMKILSIIQRATKRDYIDIYFLLKEFSLGDLLYFAKQKYPQINLYLALRALEFYKDINLEKERKRGKIYIFSGINWPSIKRFLSKEVKKYQLSLINK</sequence>
<dbReference type="InterPro" id="IPR014942">
    <property type="entry name" value="AbiEii"/>
</dbReference>
<reference evidence="2" key="1">
    <citation type="submission" date="2017-09" db="EMBL/GenBank/DDBJ databases">
        <title>Depth-based differentiation of microbial function through sediment-hosted aquifers and enrichment of novel symbionts in the deep terrestrial subsurface.</title>
        <authorList>
            <person name="Probst A.J."/>
            <person name="Ladd B."/>
            <person name="Jarett J.K."/>
            <person name="Geller-Mcgrath D.E."/>
            <person name="Sieber C.M.K."/>
            <person name="Emerson J.B."/>
            <person name="Anantharaman K."/>
            <person name="Thomas B.C."/>
            <person name="Malmstrom R."/>
            <person name="Stieglmeier M."/>
            <person name="Klingl A."/>
            <person name="Woyke T."/>
            <person name="Ryan C.M."/>
            <person name="Banfield J.F."/>
        </authorList>
    </citation>
    <scope>NUCLEOTIDE SEQUENCE [LARGE SCALE GENOMIC DNA]</scope>
</reference>
<protein>
    <recommendedName>
        <fullName evidence="3">Nucleotidyl transferase AbiEii/AbiGii toxin family protein</fullName>
    </recommendedName>
</protein>